<gene>
    <name evidence="3" type="ORF">sL5_08680</name>
</gene>
<feature type="compositionally biased region" description="Basic and acidic residues" evidence="1">
    <location>
        <begin position="343"/>
        <end position="359"/>
    </location>
</feature>
<organism evidence="3 4">
    <name type="scientific">Candidatus Mesenet longicola</name>
    <dbReference type="NCBI Taxonomy" id="1892558"/>
    <lineage>
        <taxon>Bacteria</taxon>
        <taxon>Pseudomonadati</taxon>
        <taxon>Pseudomonadota</taxon>
        <taxon>Alphaproteobacteria</taxon>
        <taxon>Rickettsiales</taxon>
        <taxon>Anaplasmataceae</taxon>
        <taxon>Candidatus Mesenet</taxon>
    </lineage>
</organism>
<comment type="caution">
    <text evidence="3">The sequence shown here is derived from an EMBL/GenBank/DDBJ whole genome shotgun (WGS) entry which is preliminary data.</text>
</comment>
<reference evidence="3 4" key="1">
    <citation type="journal article" date="2021" name="Microb. Ecol.">
        <title>Candidatus Mesenet longicola: Novel Endosymbionts of Brontispa longissima that Induce Cytoplasmic Incompatibility.</title>
        <authorList>
            <person name="Takano S."/>
            <person name="Gotoh Y."/>
            <person name="Hayashi T."/>
        </authorList>
    </citation>
    <scope>NUCLEOTIDE SEQUENCE [LARGE SCALE GENOMIC DNA]</scope>
    <source>
        <strain evidence="3">L5</strain>
    </source>
</reference>
<evidence type="ECO:0000313" key="3">
    <source>
        <dbReference type="EMBL" id="GHM59875.1"/>
    </source>
</evidence>
<feature type="transmembrane region" description="Helical" evidence="2">
    <location>
        <begin position="135"/>
        <end position="156"/>
    </location>
</feature>
<evidence type="ECO:0000313" key="4">
    <source>
        <dbReference type="Proteomes" id="UP000637906"/>
    </source>
</evidence>
<sequence>MNGVNSNTIIKEQISGLLQAVQNMPDAEKTQLFQLLKEAAQTPEMADITGATKEQSSHYMDSGVKKLASNNMSKDEMSNTVSKSTDFVNSSETQDKISRNKDGLGNFIDELKTLSTGDKLLSVMKKSAITLTKPLHPVVALVALTVAALGLGGMAIGKGMIKAGKAVAHGAQVAGSATVHGMQIAGNAIKSGAEATKRRMSDAAEVISDKSEHAAKKAKHGLKNVVDHVPSRTSNIEDFLKNASRSSREFGSLSSESEGQVYFIKEYLLQDGKISDKKVQALENVLNNEVNESEVQNFHRLIEKGKSTHRNDYEEFKNQLNGLTSIMQDKELQNAFTSELAKVGKQERKSEIKEEKAEEQPSSFISNIKDRISSIATQQQVAR</sequence>
<protein>
    <submittedName>
        <fullName evidence="3">Uncharacterized protein</fullName>
    </submittedName>
</protein>
<dbReference type="AlphaFoldDB" id="A0A8J3HVV8"/>
<dbReference type="Gene3D" id="1.10.287.700">
    <property type="entry name" value="Helix hairpin bin"/>
    <property type="match status" value="1"/>
</dbReference>
<evidence type="ECO:0000256" key="2">
    <source>
        <dbReference type="SAM" id="Phobius"/>
    </source>
</evidence>
<proteinExistence type="predicted"/>
<keyword evidence="2" id="KW-0812">Transmembrane</keyword>
<keyword evidence="2" id="KW-0472">Membrane</keyword>
<name>A0A8J3HVV8_9RICK</name>
<keyword evidence="2" id="KW-1133">Transmembrane helix</keyword>
<feature type="region of interest" description="Disordered" evidence="1">
    <location>
        <begin position="70"/>
        <end position="94"/>
    </location>
</feature>
<dbReference type="Proteomes" id="UP000637906">
    <property type="component" value="Unassembled WGS sequence"/>
</dbReference>
<accession>A0A8J3HVV8</accession>
<keyword evidence="4" id="KW-1185">Reference proteome</keyword>
<feature type="compositionally biased region" description="Polar residues" evidence="1">
    <location>
        <begin position="70"/>
        <end position="92"/>
    </location>
</feature>
<evidence type="ECO:0000256" key="1">
    <source>
        <dbReference type="SAM" id="MobiDB-lite"/>
    </source>
</evidence>
<dbReference type="EMBL" id="BNGU01000042">
    <property type="protein sequence ID" value="GHM59875.1"/>
    <property type="molecule type" value="Genomic_DNA"/>
</dbReference>
<feature type="region of interest" description="Disordered" evidence="1">
    <location>
        <begin position="343"/>
        <end position="371"/>
    </location>
</feature>